<accession>A0ABP9U503</accession>
<gene>
    <name evidence="1" type="ORF">UREOM_1520</name>
</gene>
<reference evidence="1" key="1">
    <citation type="submission" date="2024-02" db="EMBL/GenBank/DDBJ databases">
        <title>Draft genome sequence of new strains in genus Ureaplasma.</title>
        <authorList>
            <person name="Nakajima Y."/>
            <person name="Segawa T."/>
        </authorList>
    </citation>
    <scope>NUCLEOTIDE SEQUENCE [LARGE SCALE GENOMIC DNA]</scope>
    <source>
        <strain evidence="1">OM1</strain>
    </source>
</reference>
<name>A0ABP9U503_9BACT</name>
<keyword evidence="2" id="KW-1185">Reference proteome</keyword>
<protein>
    <submittedName>
        <fullName evidence="1">Uncharacterized protein</fullName>
    </submittedName>
</protein>
<evidence type="ECO:0000313" key="1">
    <source>
        <dbReference type="EMBL" id="GAA5414441.1"/>
    </source>
</evidence>
<comment type="caution">
    <text evidence="1">The sequence shown here is derived from an EMBL/GenBank/DDBJ whole genome shotgun (WGS) entry which is preliminary data.</text>
</comment>
<proteinExistence type="predicted"/>
<sequence length="224" mass="27326">MDLKNRTLFFRDGIVTPDNQHFYDEIAKVLNLSTLENWTYKKTYKWFHPRFEREYLAYRFYVLRQWIKKNAFYNNHFVNTLQELLSILGLDAELTTREQQYIEHYKAVVFAKNRNIKNLIVDFQVNDKEEVWYRYDIEFLYQKIETKYVNLTKKSGIYFTNQRLIIDKGNDYISIYYKQLDEVKLHNNMLLIRANNLNLVVISSEMHTMYVSLERIGKLIRLKL</sequence>
<dbReference type="Proteomes" id="UP001449582">
    <property type="component" value="Unassembled WGS sequence"/>
</dbReference>
<evidence type="ECO:0000313" key="2">
    <source>
        <dbReference type="Proteomes" id="UP001449582"/>
    </source>
</evidence>
<dbReference type="RefSeq" id="WP_353289607.1">
    <property type="nucleotide sequence ID" value="NZ_BAABQM010000001.1"/>
</dbReference>
<organism evidence="1 2">
    <name type="scientific">Ureaplasma ceti</name>
    <dbReference type="NCBI Taxonomy" id="3119530"/>
    <lineage>
        <taxon>Bacteria</taxon>
        <taxon>Bacillati</taxon>
        <taxon>Mycoplasmatota</taxon>
        <taxon>Mycoplasmoidales</taxon>
        <taxon>Mycoplasmoidaceae</taxon>
        <taxon>Ureaplasma</taxon>
    </lineage>
</organism>
<dbReference type="EMBL" id="BAABQM010000001">
    <property type="protein sequence ID" value="GAA5414441.1"/>
    <property type="molecule type" value="Genomic_DNA"/>
</dbReference>